<name>A0A848CPP3_ANEAE</name>
<dbReference type="PROSITE" id="PS51178">
    <property type="entry name" value="PASTA"/>
    <property type="match status" value="3"/>
</dbReference>
<evidence type="ECO:0000259" key="16">
    <source>
        <dbReference type="PROSITE" id="PS51178"/>
    </source>
</evidence>
<dbReference type="Pfam" id="PF00069">
    <property type="entry name" value="Pkinase"/>
    <property type="match status" value="1"/>
</dbReference>
<dbReference type="Proteomes" id="UP000561326">
    <property type="component" value="Unassembled WGS sequence"/>
</dbReference>
<dbReference type="GO" id="GO:0007165">
    <property type="term" value="P:signal transduction"/>
    <property type="evidence" value="ECO:0007669"/>
    <property type="project" value="UniProtKB-ARBA"/>
</dbReference>
<dbReference type="SMART" id="SM00220">
    <property type="entry name" value="S_TKc"/>
    <property type="match status" value="1"/>
</dbReference>
<dbReference type="FunFam" id="3.30.200.20:FF:000035">
    <property type="entry name" value="Serine/threonine protein kinase Stk1"/>
    <property type="match status" value="1"/>
</dbReference>
<evidence type="ECO:0000256" key="13">
    <source>
        <dbReference type="PROSITE-ProRule" id="PRU10141"/>
    </source>
</evidence>
<keyword evidence="6 17" id="KW-0418">Kinase</keyword>
<feature type="domain" description="PASTA" evidence="16">
    <location>
        <begin position="376"/>
        <end position="442"/>
    </location>
</feature>
<feature type="domain" description="Protein kinase" evidence="15">
    <location>
        <begin position="10"/>
        <end position="270"/>
    </location>
</feature>
<dbReference type="SMART" id="SM00740">
    <property type="entry name" value="PASTA"/>
    <property type="match status" value="3"/>
</dbReference>
<evidence type="ECO:0000256" key="9">
    <source>
        <dbReference type="ARBA" id="ARBA00047899"/>
    </source>
</evidence>
<evidence type="ECO:0000313" key="18">
    <source>
        <dbReference type="Proteomes" id="UP000561326"/>
    </source>
</evidence>
<evidence type="ECO:0000256" key="14">
    <source>
        <dbReference type="SAM" id="Phobius"/>
    </source>
</evidence>
<evidence type="ECO:0000256" key="11">
    <source>
        <dbReference type="ARBA" id="ARBA00060432"/>
    </source>
</evidence>
<sequence>MNGKRIGGRYDIEQQIGEGGMAIVYRARDTLLNRTVALKVLRSQFGNDDDFVARFHREAQAAASLSHPNVVNIYDIGQDDEMYYIVMEYIEGMTLKQYINEHAPLDMNKAVDIGMQICDALDHAHQNELIHRDIKPHNILINKYGRIKVTDFGIARAVSSVTITHTGSVLGSVHYFSPEQAKGIAAGAKSDLYSLGVVLYEMLTGELPFSGDSPISVALKHLQESYVAPRKLRPEIPQSLENVIIRAMAKEPMYRYESAREMLEDLQTALSPERRNEAVYLLPEKYGQEEDQEITRVIPAIKPEMMRKRNWDEEAVSAKETIEVAEKSGAGEEKFEAEDEQAKRFPVKKVAGWTAGIFLFLALVGVAIFYGNSLFQIPDVPVPSVQNMSLEEASKTLERANLQFSIQRQPSEDVAPNHVIKQTPAANMLVKEHSYVQLIVSEGKSKETMLNFVGKNISDVESQLSGKYKNYEIKKETDDSQPSGTILRQIPSAGQEIVASDTQVTLVVSEGQEKPRVPTLVGLTEEEAKARLDAAGLKVQVRTKSSYKPKGTVIEQSRRPDNEVERGAYVRITVSDGSLPGESRQVEEMVEVYLNPGERAMIEIKVTDATGQDKSVHNSVIDKSMQFKHIPIVVTPSQDARIQVYKDGQLFEEKVVKYSDVQ</sequence>
<evidence type="ECO:0000256" key="10">
    <source>
        <dbReference type="ARBA" id="ARBA00048679"/>
    </source>
</evidence>
<keyword evidence="14" id="KW-1133">Transmembrane helix</keyword>
<dbReference type="AlphaFoldDB" id="A0A848CPP3"/>
<keyword evidence="14" id="KW-0812">Transmembrane</keyword>
<evidence type="ECO:0000256" key="8">
    <source>
        <dbReference type="ARBA" id="ARBA00022968"/>
    </source>
</evidence>
<feature type="binding site" evidence="13">
    <location>
        <position position="39"/>
    </location>
    <ligand>
        <name>ATP</name>
        <dbReference type="ChEBI" id="CHEBI:30616"/>
    </ligand>
</feature>
<dbReference type="PANTHER" id="PTHR43289:SF34">
    <property type="entry name" value="SERINE_THREONINE-PROTEIN KINASE YBDM-RELATED"/>
    <property type="match status" value="1"/>
</dbReference>
<gene>
    <name evidence="17" type="primary">pknB</name>
    <name evidence="17" type="ORF">HF838_02735</name>
</gene>
<dbReference type="GO" id="GO:0071224">
    <property type="term" value="P:cellular response to peptidoglycan"/>
    <property type="evidence" value="ECO:0007669"/>
    <property type="project" value="UniProtKB-ARBA"/>
</dbReference>
<dbReference type="PROSITE" id="PS00108">
    <property type="entry name" value="PROTEIN_KINASE_ST"/>
    <property type="match status" value="1"/>
</dbReference>
<comment type="catalytic activity">
    <reaction evidence="10">
        <text>L-seryl-[protein] + ATP = O-phospho-L-seryl-[protein] + ADP + H(+)</text>
        <dbReference type="Rhea" id="RHEA:17989"/>
        <dbReference type="Rhea" id="RHEA-COMP:9863"/>
        <dbReference type="Rhea" id="RHEA-COMP:11604"/>
        <dbReference type="ChEBI" id="CHEBI:15378"/>
        <dbReference type="ChEBI" id="CHEBI:29999"/>
        <dbReference type="ChEBI" id="CHEBI:30616"/>
        <dbReference type="ChEBI" id="CHEBI:83421"/>
        <dbReference type="ChEBI" id="CHEBI:456216"/>
        <dbReference type="EC" id="2.7.11.1"/>
    </reaction>
</comment>
<dbReference type="Pfam" id="PF03793">
    <property type="entry name" value="PASTA"/>
    <property type="match status" value="3"/>
</dbReference>
<evidence type="ECO:0000256" key="2">
    <source>
        <dbReference type="ARBA" id="ARBA00022527"/>
    </source>
</evidence>
<reference evidence="17 18" key="1">
    <citation type="submission" date="2020-04" db="EMBL/GenBank/DDBJ databases">
        <authorList>
            <person name="Hitch T.C.A."/>
            <person name="Wylensek D."/>
            <person name="Clavel T."/>
        </authorList>
    </citation>
    <scope>NUCLEOTIDE SEQUENCE [LARGE SCALE GENOMIC DNA]</scope>
    <source>
        <strain evidence="17 18">WB01_D5_05</strain>
    </source>
</reference>
<dbReference type="GeneID" id="92841609"/>
<evidence type="ECO:0000313" key="17">
    <source>
        <dbReference type="EMBL" id="NME97168.1"/>
    </source>
</evidence>
<comment type="catalytic activity">
    <reaction evidence="9">
        <text>L-threonyl-[protein] + ATP = O-phospho-L-threonyl-[protein] + ADP + H(+)</text>
        <dbReference type="Rhea" id="RHEA:46608"/>
        <dbReference type="Rhea" id="RHEA-COMP:11060"/>
        <dbReference type="Rhea" id="RHEA-COMP:11605"/>
        <dbReference type="ChEBI" id="CHEBI:15378"/>
        <dbReference type="ChEBI" id="CHEBI:30013"/>
        <dbReference type="ChEBI" id="CHEBI:30616"/>
        <dbReference type="ChEBI" id="CHEBI:61977"/>
        <dbReference type="ChEBI" id="CHEBI:456216"/>
        <dbReference type="EC" id="2.7.11.1"/>
    </reaction>
</comment>
<evidence type="ECO:0000259" key="15">
    <source>
        <dbReference type="PROSITE" id="PS50011"/>
    </source>
</evidence>
<protein>
    <recommendedName>
        <fullName evidence="12">Serine/threonine-protein kinase PrkC</fullName>
        <ecNumber evidence="1">2.7.11.1</ecNumber>
    </recommendedName>
</protein>
<accession>A0A848CPP3</accession>
<keyword evidence="2" id="KW-0723">Serine/threonine-protein kinase</keyword>
<dbReference type="GO" id="GO:0004674">
    <property type="term" value="F:protein serine/threonine kinase activity"/>
    <property type="evidence" value="ECO:0007669"/>
    <property type="project" value="UniProtKB-KW"/>
</dbReference>
<evidence type="ECO:0000256" key="4">
    <source>
        <dbReference type="ARBA" id="ARBA00022679"/>
    </source>
</evidence>
<evidence type="ECO:0000256" key="3">
    <source>
        <dbReference type="ARBA" id="ARBA00022544"/>
    </source>
</evidence>
<dbReference type="InterPro" id="IPR000719">
    <property type="entry name" value="Prot_kinase_dom"/>
</dbReference>
<dbReference type="CDD" id="cd14014">
    <property type="entry name" value="STKc_PknB_like"/>
    <property type="match status" value="1"/>
</dbReference>
<dbReference type="Gene3D" id="3.30.200.20">
    <property type="entry name" value="Phosphorylase Kinase, domain 1"/>
    <property type="match status" value="1"/>
</dbReference>
<organism evidence="17 18">
    <name type="scientific">Aneurinibacillus aneurinilyticus</name>
    <name type="common">Bacillus aneurinolyticus</name>
    <dbReference type="NCBI Taxonomy" id="1391"/>
    <lineage>
        <taxon>Bacteria</taxon>
        <taxon>Bacillati</taxon>
        <taxon>Bacillota</taxon>
        <taxon>Bacilli</taxon>
        <taxon>Bacillales</taxon>
        <taxon>Paenibacillaceae</taxon>
        <taxon>Aneurinibacillus group</taxon>
        <taxon>Aneurinibacillus</taxon>
    </lineage>
</organism>
<dbReference type="RefSeq" id="WP_021624649.1">
    <property type="nucleotide sequence ID" value="NZ_CABKST010000264.1"/>
</dbReference>
<dbReference type="InterPro" id="IPR005543">
    <property type="entry name" value="PASTA_dom"/>
</dbReference>
<dbReference type="NCBIfam" id="NF033483">
    <property type="entry name" value="PknB_PASTA_kin"/>
    <property type="match status" value="1"/>
</dbReference>
<feature type="domain" description="PASTA" evidence="16">
    <location>
        <begin position="511"/>
        <end position="576"/>
    </location>
</feature>
<comment type="subcellular location">
    <subcellularLocation>
        <location evidence="11">Spore membrane</location>
        <topology evidence="11">Single-pass type II membrane protein</topology>
    </subcellularLocation>
</comment>
<dbReference type="EC" id="2.7.11.1" evidence="1"/>
<keyword evidence="14" id="KW-0472">Membrane</keyword>
<keyword evidence="5 13" id="KW-0547">Nucleotide-binding</keyword>
<dbReference type="GO" id="GO:0005524">
    <property type="term" value="F:ATP binding"/>
    <property type="evidence" value="ECO:0007669"/>
    <property type="project" value="UniProtKB-UniRule"/>
</dbReference>
<evidence type="ECO:0000256" key="6">
    <source>
        <dbReference type="ARBA" id="ARBA00022777"/>
    </source>
</evidence>
<dbReference type="InterPro" id="IPR008271">
    <property type="entry name" value="Ser/Thr_kinase_AS"/>
</dbReference>
<feature type="domain" description="PASTA" evidence="16">
    <location>
        <begin position="443"/>
        <end position="510"/>
    </location>
</feature>
<dbReference type="Gene3D" id="1.10.510.10">
    <property type="entry name" value="Transferase(Phosphotransferase) domain 1"/>
    <property type="match status" value="1"/>
</dbReference>
<keyword evidence="4" id="KW-0808">Transferase</keyword>
<dbReference type="GO" id="GO:0009847">
    <property type="term" value="P:spore germination"/>
    <property type="evidence" value="ECO:0007669"/>
    <property type="project" value="UniProtKB-ARBA"/>
</dbReference>
<dbReference type="EMBL" id="JABAGO010000002">
    <property type="protein sequence ID" value="NME97168.1"/>
    <property type="molecule type" value="Genomic_DNA"/>
</dbReference>
<dbReference type="InterPro" id="IPR011009">
    <property type="entry name" value="Kinase-like_dom_sf"/>
</dbReference>
<dbReference type="PROSITE" id="PS00107">
    <property type="entry name" value="PROTEIN_KINASE_ATP"/>
    <property type="match status" value="1"/>
</dbReference>
<feature type="transmembrane region" description="Helical" evidence="14">
    <location>
        <begin position="350"/>
        <end position="371"/>
    </location>
</feature>
<keyword evidence="3" id="KW-0309">Germination</keyword>
<evidence type="ECO:0000256" key="1">
    <source>
        <dbReference type="ARBA" id="ARBA00012513"/>
    </source>
</evidence>
<comment type="caution">
    <text evidence="17">The sequence shown here is derived from an EMBL/GenBank/DDBJ whole genome shotgun (WGS) entry which is preliminary data.</text>
</comment>
<dbReference type="CDD" id="cd06577">
    <property type="entry name" value="PASTA_pknB"/>
    <property type="match status" value="3"/>
</dbReference>
<evidence type="ECO:0000256" key="7">
    <source>
        <dbReference type="ARBA" id="ARBA00022840"/>
    </source>
</evidence>
<dbReference type="FunFam" id="1.10.510.10:FF:000021">
    <property type="entry name" value="Serine/threonine protein kinase"/>
    <property type="match status" value="1"/>
</dbReference>
<dbReference type="Gene3D" id="3.30.10.20">
    <property type="match status" value="3"/>
</dbReference>
<dbReference type="OrthoDB" id="9788659at2"/>
<keyword evidence="8" id="KW-0735">Signal-anchor</keyword>
<dbReference type="PROSITE" id="PS50011">
    <property type="entry name" value="PROTEIN_KINASE_DOM"/>
    <property type="match status" value="1"/>
</dbReference>
<evidence type="ECO:0000256" key="5">
    <source>
        <dbReference type="ARBA" id="ARBA00022741"/>
    </source>
</evidence>
<keyword evidence="7 13" id="KW-0067">ATP-binding</keyword>
<dbReference type="SUPFAM" id="SSF56112">
    <property type="entry name" value="Protein kinase-like (PK-like)"/>
    <property type="match status" value="1"/>
</dbReference>
<proteinExistence type="predicted"/>
<dbReference type="InterPro" id="IPR017441">
    <property type="entry name" value="Protein_kinase_ATP_BS"/>
</dbReference>
<dbReference type="PANTHER" id="PTHR43289">
    <property type="entry name" value="MITOGEN-ACTIVATED PROTEIN KINASE KINASE KINASE 20-RELATED"/>
    <property type="match status" value="1"/>
</dbReference>
<evidence type="ECO:0000256" key="12">
    <source>
        <dbReference type="ARBA" id="ARBA00070041"/>
    </source>
</evidence>